<accession>A0A136ILR5</accession>
<feature type="transmembrane region" description="Helical" evidence="6">
    <location>
        <begin position="397"/>
        <end position="417"/>
    </location>
</feature>
<dbReference type="InterPro" id="IPR036259">
    <property type="entry name" value="MFS_trans_sf"/>
</dbReference>
<dbReference type="OrthoDB" id="2985014at2759"/>
<dbReference type="InParanoid" id="A0A136ILR5"/>
<dbReference type="InterPro" id="IPR020846">
    <property type="entry name" value="MFS_dom"/>
</dbReference>
<dbReference type="Gene3D" id="1.20.1250.20">
    <property type="entry name" value="MFS general substrate transporter like domains"/>
    <property type="match status" value="1"/>
</dbReference>
<feature type="region of interest" description="Disordered" evidence="5">
    <location>
        <begin position="16"/>
        <end position="47"/>
    </location>
</feature>
<keyword evidence="4 6" id="KW-0472">Membrane</keyword>
<keyword evidence="2 6" id="KW-0812">Transmembrane</keyword>
<evidence type="ECO:0000256" key="2">
    <source>
        <dbReference type="ARBA" id="ARBA00022692"/>
    </source>
</evidence>
<dbReference type="EMBL" id="KQ964279">
    <property type="protein sequence ID" value="KXJ85579.1"/>
    <property type="molecule type" value="Genomic_DNA"/>
</dbReference>
<feature type="transmembrane region" description="Helical" evidence="6">
    <location>
        <begin position="95"/>
        <end position="113"/>
    </location>
</feature>
<dbReference type="SUPFAM" id="SSF103473">
    <property type="entry name" value="MFS general substrate transporter"/>
    <property type="match status" value="1"/>
</dbReference>
<dbReference type="GO" id="GO:0005886">
    <property type="term" value="C:plasma membrane"/>
    <property type="evidence" value="ECO:0007669"/>
    <property type="project" value="TreeGrafter"/>
</dbReference>
<evidence type="ECO:0000259" key="7">
    <source>
        <dbReference type="PROSITE" id="PS50850"/>
    </source>
</evidence>
<dbReference type="Proteomes" id="UP000070501">
    <property type="component" value="Unassembled WGS sequence"/>
</dbReference>
<feature type="transmembrane region" description="Helical" evidence="6">
    <location>
        <begin position="163"/>
        <end position="183"/>
    </location>
</feature>
<dbReference type="FunCoup" id="A0A136ILR5">
    <property type="interactions" value="63"/>
</dbReference>
<feature type="transmembrane region" description="Helical" evidence="6">
    <location>
        <begin position="429"/>
        <end position="449"/>
    </location>
</feature>
<evidence type="ECO:0000256" key="4">
    <source>
        <dbReference type="ARBA" id="ARBA00023136"/>
    </source>
</evidence>
<feature type="transmembrane region" description="Helical" evidence="6">
    <location>
        <begin position="461"/>
        <end position="484"/>
    </location>
</feature>
<proteinExistence type="predicted"/>
<keyword evidence="9" id="KW-1185">Reference proteome</keyword>
<sequence>MAETIARAADTASMSPIVGKPRDQLTIDDPLSPATNTTEAATADPDDLTAYPTGTKRLLAVASLFAASMLHGLDLTIVAAAIPSLTNEFHNLDDIGWYSSAYSLMAASFSFVFGRLYTITSTAQKGGGGPKTTYLAALCIFELGSLLCTLAPTSAVFILGRAIAGAGASGIATGGFVIIARIFPREQRPLWTTAVSAAQMIGIVSSPVVGGGLIDWLGTWRGCFGINLPLGAMAIVFIEQQHQPLRSKMTKALRELRDFDILGTLLMLPAVTTFLLALQWGGIRYPWSSPRIIALLCLSAALLACFAYRQARLPEHLATLPPRIVRMRSVLAGAWFSACANATLAVTEYYVTIFFQGVLGMSPTRSGVLMLPMLIGILAGGLASGFGISRLGWYNPFMIFSTLLAPIAAGLLTTSSLDESLLIPAKVPALLGFLGVAVGLGIQTPIIALQTIMAPADLPMGVALLGFGATMGSAVWIVVSAALFQGRLAVELGTALGSGGGGVYGGGGSGMADNITQTILTGEIGLSEIRELVGEDRLRDVLLGYDEALTQTMYLPLALTVAMVLGALCVEWKSVKRKQS</sequence>
<dbReference type="PROSITE" id="PS50850">
    <property type="entry name" value="MFS"/>
    <property type="match status" value="1"/>
</dbReference>
<name>A0A136ILR5_9PEZI</name>
<evidence type="ECO:0000256" key="1">
    <source>
        <dbReference type="ARBA" id="ARBA00004141"/>
    </source>
</evidence>
<organism evidence="8 9">
    <name type="scientific">Microdochium bolleyi</name>
    <dbReference type="NCBI Taxonomy" id="196109"/>
    <lineage>
        <taxon>Eukaryota</taxon>
        <taxon>Fungi</taxon>
        <taxon>Dikarya</taxon>
        <taxon>Ascomycota</taxon>
        <taxon>Pezizomycotina</taxon>
        <taxon>Sordariomycetes</taxon>
        <taxon>Xylariomycetidae</taxon>
        <taxon>Xylariales</taxon>
        <taxon>Microdochiaceae</taxon>
        <taxon>Microdochium</taxon>
    </lineage>
</organism>
<evidence type="ECO:0000313" key="8">
    <source>
        <dbReference type="EMBL" id="KXJ85579.1"/>
    </source>
</evidence>
<feature type="transmembrane region" description="Helical" evidence="6">
    <location>
        <begin position="58"/>
        <end position="83"/>
    </location>
</feature>
<feature type="transmembrane region" description="Helical" evidence="6">
    <location>
        <begin position="330"/>
        <end position="355"/>
    </location>
</feature>
<evidence type="ECO:0000256" key="6">
    <source>
        <dbReference type="SAM" id="Phobius"/>
    </source>
</evidence>
<gene>
    <name evidence="8" type="ORF">Micbo1qcDRAFT_190927</name>
</gene>
<evidence type="ECO:0000313" key="9">
    <source>
        <dbReference type="Proteomes" id="UP000070501"/>
    </source>
</evidence>
<dbReference type="AlphaFoldDB" id="A0A136ILR5"/>
<keyword evidence="3 6" id="KW-1133">Transmembrane helix</keyword>
<evidence type="ECO:0000256" key="3">
    <source>
        <dbReference type="ARBA" id="ARBA00022989"/>
    </source>
</evidence>
<dbReference type="PANTHER" id="PTHR23501:SF198">
    <property type="entry name" value="AZOLE RESISTANCE PROTEIN 1-RELATED"/>
    <property type="match status" value="1"/>
</dbReference>
<dbReference type="PANTHER" id="PTHR23501">
    <property type="entry name" value="MAJOR FACILITATOR SUPERFAMILY"/>
    <property type="match status" value="1"/>
</dbReference>
<comment type="subcellular location">
    <subcellularLocation>
        <location evidence="1">Membrane</location>
        <topology evidence="1">Multi-pass membrane protein</topology>
    </subcellularLocation>
</comment>
<dbReference type="STRING" id="196109.A0A136ILR5"/>
<feature type="transmembrane region" description="Helical" evidence="6">
    <location>
        <begin position="292"/>
        <end position="309"/>
    </location>
</feature>
<dbReference type="GO" id="GO:0022857">
    <property type="term" value="F:transmembrane transporter activity"/>
    <property type="evidence" value="ECO:0007669"/>
    <property type="project" value="InterPro"/>
</dbReference>
<feature type="domain" description="Major facilitator superfamily (MFS) profile" evidence="7">
    <location>
        <begin position="60"/>
        <end position="578"/>
    </location>
</feature>
<protein>
    <submittedName>
        <fullName evidence="8">Major facilitator superfamily domain-containing protein</fullName>
    </submittedName>
</protein>
<feature type="transmembrane region" description="Helical" evidence="6">
    <location>
        <begin position="134"/>
        <end position="157"/>
    </location>
</feature>
<reference evidence="9" key="1">
    <citation type="submission" date="2016-02" db="EMBL/GenBank/DDBJ databases">
        <title>Draft genome sequence of Microdochium bolleyi, a fungal endophyte of beachgrass.</title>
        <authorList>
            <consortium name="DOE Joint Genome Institute"/>
            <person name="David A.S."/>
            <person name="May G."/>
            <person name="Haridas S."/>
            <person name="Lim J."/>
            <person name="Wang M."/>
            <person name="Labutti K."/>
            <person name="Lipzen A."/>
            <person name="Barry K."/>
            <person name="Grigoriev I.V."/>
        </authorList>
    </citation>
    <scope>NUCLEOTIDE SEQUENCE [LARGE SCALE GENOMIC DNA]</scope>
    <source>
        <strain evidence="9">J235TASD1</strain>
    </source>
</reference>
<feature type="transmembrane region" description="Helical" evidence="6">
    <location>
        <begin position="190"/>
        <end position="213"/>
    </location>
</feature>
<feature type="transmembrane region" description="Helical" evidence="6">
    <location>
        <begin position="367"/>
        <end position="388"/>
    </location>
</feature>
<dbReference type="Pfam" id="PF07690">
    <property type="entry name" value="MFS_1"/>
    <property type="match status" value="1"/>
</dbReference>
<dbReference type="InterPro" id="IPR011701">
    <property type="entry name" value="MFS"/>
</dbReference>
<feature type="transmembrane region" description="Helical" evidence="6">
    <location>
        <begin position="553"/>
        <end position="572"/>
    </location>
</feature>
<feature type="transmembrane region" description="Helical" evidence="6">
    <location>
        <begin position="259"/>
        <end position="280"/>
    </location>
</feature>
<feature type="transmembrane region" description="Helical" evidence="6">
    <location>
        <begin position="219"/>
        <end position="238"/>
    </location>
</feature>
<evidence type="ECO:0000256" key="5">
    <source>
        <dbReference type="SAM" id="MobiDB-lite"/>
    </source>
</evidence>